<dbReference type="PROSITE" id="PS50109">
    <property type="entry name" value="HIS_KIN"/>
    <property type="match status" value="1"/>
</dbReference>
<evidence type="ECO:0000256" key="8">
    <source>
        <dbReference type="ARBA" id="ARBA00023012"/>
    </source>
</evidence>
<feature type="coiled-coil region" evidence="9">
    <location>
        <begin position="269"/>
        <end position="331"/>
    </location>
</feature>
<dbReference type="InterPro" id="IPR051315">
    <property type="entry name" value="Bact_Chemotaxis_CheA"/>
</dbReference>
<dbReference type="InterPro" id="IPR028976">
    <property type="entry name" value="CheC-like_sf"/>
</dbReference>
<dbReference type="EC" id="2.7.13.3" evidence="2"/>
<evidence type="ECO:0000256" key="5">
    <source>
        <dbReference type="ARBA" id="ARBA00022741"/>
    </source>
</evidence>
<protein>
    <recommendedName>
        <fullName evidence="2">histidine kinase</fullName>
        <ecNumber evidence="2">2.7.13.3</ecNumber>
    </recommendedName>
</protein>
<dbReference type="Proteomes" id="UP001589776">
    <property type="component" value="Unassembled WGS sequence"/>
</dbReference>
<dbReference type="InterPro" id="IPR004358">
    <property type="entry name" value="Sig_transdc_His_kin-like_C"/>
</dbReference>
<dbReference type="InterPro" id="IPR036641">
    <property type="entry name" value="HPT_dom_sf"/>
</dbReference>
<dbReference type="Gene3D" id="3.30.565.10">
    <property type="entry name" value="Histidine kinase-like ATPase, C-terminal domain"/>
    <property type="match status" value="1"/>
</dbReference>
<dbReference type="EMBL" id="JBHLWN010000024">
    <property type="protein sequence ID" value="MFC0211921.1"/>
    <property type="molecule type" value="Genomic_DNA"/>
</dbReference>
<keyword evidence="10" id="KW-0472">Membrane</keyword>
<dbReference type="PANTHER" id="PTHR43395">
    <property type="entry name" value="SENSOR HISTIDINE KINASE CHEA"/>
    <property type="match status" value="1"/>
</dbReference>
<comment type="catalytic activity">
    <reaction evidence="1">
        <text>ATP + protein L-histidine = ADP + protein N-phospho-L-histidine.</text>
        <dbReference type="EC" id="2.7.13.3"/>
    </reaction>
</comment>
<feature type="transmembrane region" description="Helical" evidence="10">
    <location>
        <begin position="188"/>
        <end position="210"/>
    </location>
</feature>
<dbReference type="PANTHER" id="PTHR43395:SF10">
    <property type="entry name" value="CHEMOTAXIS PROTEIN CHEA"/>
    <property type="match status" value="1"/>
</dbReference>
<keyword evidence="6" id="KW-0418">Kinase</keyword>
<evidence type="ECO:0000259" key="11">
    <source>
        <dbReference type="PROSITE" id="PS50109"/>
    </source>
</evidence>
<feature type="transmembrane region" description="Helical" evidence="10">
    <location>
        <begin position="20"/>
        <end position="41"/>
    </location>
</feature>
<evidence type="ECO:0000256" key="7">
    <source>
        <dbReference type="ARBA" id="ARBA00022840"/>
    </source>
</evidence>
<keyword evidence="9" id="KW-0175">Coiled coil</keyword>
<evidence type="ECO:0000256" key="3">
    <source>
        <dbReference type="ARBA" id="ARBA00022500"/>
    </source>
</evidence>
<evidence type="ECO:0000256" key="1">
    <source>
        <dbReference type="ARBA" id="ARBA00000085"/>
    </source>
</evidence>
<keyword evidence="13" id="KW-1185">Reference proteome</keyword>
<dbReference type="InterPro" id="IPR003594">
    <property type="entry name" value="HATPase_dom"/>
</dbReference>
<dbReference type="GO" id="GO:0005524">
    <property type="term" value="F:ATP binding"/>
    <property type="evidence" value="ECO:0007669"/>
    <property type="project" value="UniProtKB-KW"/>
</dbReference>
<accession>A0ABV6DH03</accession>
<evidence type="ECO:0000256" key="9">
    <source>
        <dbReference type="SAM" id="Coils"/>
    </source>
</evidence>
<gene>
    <name evidence="12" type="ORF">ACFFK0_05555</name>
</gene>
<evidence type="ECO:0000313" key="12">
    <source>
        <dbReference type="EMBL" id="MFC0211921.1"/>
    </source>
</evidence>
<dbReference type="InterPro" id="IPR036890">
    <property type="entry name" value="HATPase_C_sf"/>
</dbReference>
<keyword evidence="7 12" id="KW-0067">ATP-binding</keyword>
<dbReference type="SMART" id="SM00387">
    <property type="entry name" value="HATPase_c"/>
    <property type="match status" value="1"/>
</dbReference>
<evidence type="ECO:0000256" key="4">
    <source>
        <dbReference type="ARBA" id="ARBA00022679"/>
    </source>
</evidence>
<evidence type="ECO:0000256" key="2">
    <source>
        <dbReference type="ARBA" id="ARBA00012438"/>
    </source>
</evidence>
<dbReference type="InterPro" id="IPR005467">
    <property type="entry name" value="His_kinase_dom"/>
</dbReference>
<dbReference type="Gene3D" id="1.20.120.160">
    <property type="entry name" value="HPT domain"/>
    <property type="match status" value="1"/>
</dbReference>
<dbReference type="PRINTS" id="PR00344">
    <property type="entry name" value="BCTRLSENSOR"/>
</dbReference>
<keyword evidence="3" id="KW-0145">Chemotaxis</keyword>
<evidence type="ECO:0000313" key="13">
    <source>
        <dbReference type="Proteomes" id="UP001589776"/>
    </source>
</evidence>
<keyword evidence="4" id="KW-0808">Transferase</keyword>
<dbReference type="InterPro" id="IPR028051">
    <property type="entry name" value="CheX-like_dom"/>
</dbReference>
<dbReference type="Gene3D" id="3.40.1550.10">
    <property type="entry name" value="CheC-like"/>
    <property type="match status" value="1"/>
</dbReference>
<name>A0ABV6DH03_9BACL</name>
<keyword evidence="5" id="KW-0547">Nucleotide-binding</keyword>
<dbReference type="SUPFAM" id="SSF103039">
    <property type="entry name" value="CheC-like"/>
    <property type="match status" value="1"/>
</dbReference>
<dbReference type="SUPFAM" id="SSF55874">
    <property type="entry name" value="ATPase domain of HSP90 chaperone/DNA topoisomerase II/histidine kinase"/>
    <property type="match status" value="1"/>
</dbReference>
<evidence type="ECO:0000256" key="6">
    <source>
        <dbReference type="ARBA" id="ARBA00022777"/>
    </source>
</evidence>
<dbReference type="Pfam" id="PF13690">
    <property type="entry name" value="CheX"/>
    <property type="match status" value="1"/>
</dbReference>
<sequence length="980" mass="109355">MSRFTRKQSLARLIRSIMNLSTMVTVLLFGMMVLLLMSAVLRPLAQLGAQMVAHSVMREMGSSAFPKEHGIGSLRELDESAPGWARWKRAMERQEMVDYRLPFIDKNENLPYDEGREMPRHIHAVDIAVSIEGRELFRSARLGAPGSGEAMNESSWLLRYFSKPYTAPLSEQDGREIGTITARIEPPLLIVIVSITAALIVLLAAAAILINRLLSPMLAKPVLRPLRQLQDTFKDLADGKADQVWEGGVQFKETYTEVSAIASEADRIVKLLGSHLELQQQQVEELEAQSEELEAQRDELESLNTELTGTNERLERSKQQIAQQAMALKQLLDHAGQGFMGIMPDFRITDTYSKECEELFGGNLAGRSFPELISLGNKEQEAFLQSLITNIFQEKNPGRREIYVTLLTSEIVLAGKVIRLDYKMITADQLPSLLLGIMVIATDMTETRKLEAEKEEERKRLEMIVKVVTQYKDFTECLTEYRHFSKDGYMDILDSGKPSVALTADLYRELHTFKGSFALFGLSHTVQRLHEAETELSGWMADGSLTAGRLMNLLQEWNMPGWTDEDLAILGSLLGAGINQERDVLLVEKERLLAIEHKMASLLSAPEFRLLQPELRKLRQVTFAQMLEAYPAYTLQLAEKSGKAMHPFRIEGGAFYVDSEVYHSFVRTLIHLFRNIVDHGLETPEVRQARGKPVEGSIHCKARLEHDAIVLEIGDDGNGIQVDAVAAKAVANGIVTEEEAGRMTEEQAMDLIFHAELSTRNEVSELSGRGVGLSAVRTEAEKLGGTVRVDSRPEKGTVFVLRVPMREALVWDEPLVPDMIEPLIAKTEAYIAETLGEALPMHASFQLVPSRRLELNQVSVFIGLRGVLDGLFVLTADEHTARRLFKQLALEVDEADISGTDLEDAIAEAGNVILGNCLEKLSAGGRTLTMEPPITVSTEKASFTYVESDIWACEPLSGFDSQLSIRIVLRNGTYQQHLIS</sequence>
<keyword evidence="8" id="KW-0902">Two-component regulatory system</keyword>
<comment type="caution">
    <text evidence="12">The sequence shown here is derived from an EMBL/GenBank/DDBJ whole genome shotgun (WGS) entry which is preliminary data.</text>
</comment>
<keyword evidence="10" id="KW-0812">Transmembrane</keyword>
<dbReference type="RefSeq" id="WP_377468954.1">
    <property type="nucleotide sequence ID" value="NZ_JBHLWN010000024.1"/>
</dbReference>
<organism evidence="12 13">
    <name type="scientific">Paenibacillus chartarius</name>
    <dbReference type="NCBI Taxonomy" id="747481"/>
    <lineage>
        <taxon>Bacteria</taxon>
        <taxon>Bacillati</taxon>
        <taxon>Bacillota</taxon>
        <taxon>Bacilli</taxon>
        <taxon>Bacillales</taxon>
        <taxon>Paenibacillaceae</taxon>
        <taxon>Paenibacillus</taxon>
    </lineage>
</organism>
<dbReference type="Pfam" id="PF02518">
    <property type="entry name" value="HATPase_c"/>
    <property type="match status" value="1"/>
</dbReference>
<feature type="domain" description="Histidine kinase" evidence="11">
    <location>
        <begin position="669"/>
        <end position="807"/>
    </location>
</feature>
<proteinExistence type="predicted"/>
<dbReference type="SUPFAM" id="SSF47226">
    <property type="entry name" value="Histidine-containing phosphotransfer domain, HPT domain"/>
    <property type="match status" value="1"/>
</dbReference>
<keyword evidence="10" id="KW-1133">Transmembrane helix</keyword>
<reference evidence="12 13" key="1">
    <citation type="submission" date="2024-09" db="EMBL/GenBank/DDBJ databases">
        <authorList>
            <person name="Sun Q."/>
            <person name="Mori K."/>
        </authorList>
    </citation>
    <scope>NUCLEOTIDE SEQUENCE [LARGE SCALE GENOMIC DNA]</scope>
    <source>
        <strain evidence="12 13">CCM 7759</strain>
    </source>
</reference>
<evidence type="ECO:0000256" key="10">
    <source>
        <dbReference type="SAM" id="Phobius"/>
    </source>
</evidence>